<dbReference type="SUPFAM" id="SSF144232">
    <property type="entry name" value="HIT/MYND zinc finger-like"/>
    <property type="match status" value="1"/>
</dbReference>
<protein>
    <submittedName>
        <fullName evidence="6">SET and MYND domain-containing protein DDB_G0284059</fullName>
    </submittedName>
</protein>
<evidence type="ECO:0000313" key="7">
    <source>
        <dbReference type="Proteomes" id="UP000299102"/>
    </source>
</evidence>
<evidence type="ECO:0000256" key="5">
    <source>
        <dbReference type="SAM" id="SignalP"/>
    </source>
</evidence>
<dbReference type="InterPro" id="IPR011990">
    <property type="entry name" value="TPR-like_helical_dom_sf"/>
</dbReference>
<dbReference type="PANTHER" id="PTHR46165:SF5">
    <property type="entry name" value="RE32936P"/>
    <property type="match status" value="1"/>
</dbReference>
<gene>
    <name evidence="6" type="ORF">EVAR_71195_1</name>
</gene>
<dbReference type="Gene3D" id="1.25.40.10">
    <property type="entry name" value="Tetratricopeptide repeat domain"/>
    <property type="match status" value="1"/>
</dbReference>
<dbReference type="GO" id="GO:0032259">
    <property type="term" value="P:methylation"/>
    <property type="evidence" value="ECO:0007669"/>
    <property type="project" value="UniProtKB-KW"/>
</dbReference>
<feature type="region of interest" description="Disordered" evidence="4">
    <location>
        <begin position="410"/>
        <end position="433"/>
    </location>
</feature>
<dbReference type="SUPFAM" id="SSF48452">
    <property type="entry name" value="TPR-like"/>
    <property type="match status" value="1"/>
</dbReference>
<keyword evidence="3" id="KW-0949">S-adenosyl-L-methionine</keyword>
<reference evidence="6 7" key="1">
    <citation type="journal article" date="2019" name="Commun. Biol.">
        <title>The bagworm genome reveals a unique fibroin gene that provides high tensile strength.</title>
        <authorList>
            <person name="Kono N."/>
            <person name="Nakamura H."/>
            <person name="Ohtoshi R."/>
            <person name="Tomita M."/>
            <person name="Numata K."/>
            <person name="Arakawa K."/>
        </authorList>
    </citation>
    <scope>NUCLEOTIDE SEQUENCE [LARGE SCALE GENOMIC DNA]</scope>
</reference>
<accession>A0A4C2A7F3</accession>
<comment type="caution">
    <text evidence="6">The sequence shown here is derived from an EMBL/GenBank/DDBJ whole genome shotgun (WGS) entry which is preliminary data.</text>
</comment>
<evidence type="ECO:0000256" key="4">
    <source>
        <dbReference type="SAM" id="MobiDB-lite"/>
    </source>
</evidence>
<feature type="chain" id="PRO_5020024838" evidence="5">
    <location>
        <begin position="27"/>
        <end position="501"/>
    </location>
</feature>
<evidence type="ECO:0000313" key="6">
    <source>
        <dbReference type="EMBL" id="GBP95742.1"/>
    </source>
</evidence>
<feature type="compositionally biased region" description="Basic and acidic residues" evidence="4">
    <location>
        <begin position="423"/>
        <end position="433"/>
    </location>
</feature>
<dbReference type="GO" id="GO:0005737">
    <property type="term" value="C:cytoplasm"/>
    <property type="evidence" value="ECO:0007669"/>
    <property type="project" value="TreeGrafter"/>
</dbReference>
<dbReference type="PANTHER" id="PTHR46165">
    <property type="entry name" value="SET AND MYND DOMAIN-CONTAINING PROTEIN 4"/>
    <property type="match status" value="1"/>
</dbReference>
<keyword evidence="5" id="KW-0732">Signal</keyword>
<keyword evidence="7" id="KW-1185">Reference proteome</keyword>
<feature type="compositionally biased region" description="Basic residues" evidence="4">
    <location>
        <begin position="410"/>
        <end position="422"/>
    </location>
</feature>
<dbReference type="Proteomes" id="UP000299102">
    <property type="component" value="Unassembled WGS sequence"/>
</dbReference>
<dbReference type="InterPro" id="IPR052097">
    <property type="entry name" value="SET-MYND_domain_protein"/>
</dbReference>
<dbReference type="EMBL" id="BGZK01002674">
    <property type="protein sequence ID" value="GBP95742.1"/>
    <property type="molecule type" value="Genomic_DNA"/>
</dbReference>
<dbReference type="GO" id="GO:0005634">
    <property type="term" value="C:nucleus"/>
    <property type="evidence" value="ECO:0007669"/>
    <property type="project" value="TreeGrafter"/>
</dbReference>
<evidence type="ECO:0000256" key="2">
    <source>
        <dbReference type="ARBA" id="ARBA00022679"/>
    </source>
</evidence>
<evidence type="ECO:0000256" key="3">
    <source>
        <dbReference type="ARBA" id="ARBA00022691"/>
    </source>
</evidence>
<keyword evidence="1" id="KW-0489">Methyltransferase</keyword>
<sequence>MSIGDGLWLLIKGLLSLFDVLHDCMSHEEVSNAIDEVLSRVVALSRGKDARDSHERRLAASRALSAGDLAKALSLASQAVLKAPMLEENDAIDNGVSLALGLWLRSEILLKMEKYALALEDLKLALKERLPVKMRAIYYWRMGNCYKGIGETTRAKVSYELAHRLLKDENARNILDADITSLNNLSSAPQSENLEKEEVTLAAGAKTNLPSLSNLVKIIEEENKGRFAAANCDIKTGDVLLIESPYVACLLPDCYGTHCLHCFERLEAPVWCPKCSAVAFCTISCRDEALRTYHKYECQFIDMFIVVEVLVDDKPGTTLRGVFTFPVVGEVARLKVCRSVYGFCTKLPYAGATLRSGMSILSHVALRMITQAGLETSLSIHSKYISNEVKTVDSLIVNDIEGLSKKSKVKSRKERLNRNKKTSKGDKADKVDNDSKLEDEISFKEKLELMSAQIYSLCTHSDQRRVEDYLKRVLMAMFLNECLKKAGFFSGDVEGNIVKSN</sequence>
<name>A0A4C2A7F3_EUMVA</name>
<dbReference type="OrthoDB" id="1028014at2759"/>
<feature type="signal peptide" evidence="5">
    <location>
        <begin position="1"/>
        <end position="26"/>
    </location>
</feature>
<dbReference type="GO" id="GO:0042826">
    <property type="term" value="F:histone deacetylase binding"/>
    <property type="evidence" value="ECO:0007669"/>
    <property type="project" value="TreeGrafter"/>
</dbReference>
<keyword evidence="2" id="KW-0808">Transferase</keyword>
<evidence type="ECO:0000256" key="1">
    <source>
        <dbReference type="ARBA" id="ARBA00022603"/>
    </source>
</evidence>
<organism evidence="6 7">
    <name type="scientific">Eumeta variegata</name>
    <name type="common">Bagworm moth</name>
    <name type="synonym">Eumeta japonica</name>
    <dbReference type="NCBI Taxonomy" id="151549"/>
    <lineage>
        <taxon>Eukaryota</taxon>
        <taxon>Metazoa</taxon>
        <taxon>Ecdysozoa</taxon>
        <taxon>Arthropoda</taxon>
        <taxon>Hexapoda</taxon>
        <taxon>Insecta</taxon>
        <taxon>Pterygota</taxon>
        <taxon>Neoptera</taxon>
        <taxon>Endopterygota</taxon>
        <taxon>Lepidoptera</taxon>
        <taxon>Glossata</taxon>
        <taxon>Ditrysia</taxon>
        <taxon>Tineoidea</taxon>
        <taxon>Psychidae</taxon>
        <taxon>Oiketicinae</taxon>
        <taxon>Eumeta</taxon>
    </lineage>
</organism>
<dbReference type="STRING" id="151549.A0A4C2A7F3"/>
<proteinExistence type="predicted"/>
<dbReference type="GO" id="GO:0008168">
    <property type="term" value="F:methyltransferase activity"/>
    <property type="evidence" value="ECO:0007669"/>
    <property type="project" value="UniProtKB-KW"/>
</dbReference>
<dbReference type="AlphaFoldDB" id="A0A4C2A7F3"/>